<feature type="domain" description="Fibronectin type-III" evidence="3">
    <location>
        <begin position="354"/>
        <end position="443"/>
    </location>
</feature>
<organism evidence="4 5">
    <name type="scientific">Parahaliea aestuarii</name>
    <dbReference type="NCBI Taxonomy" id="1852021"/>
    <lineage>
        <taxon>Bacteria</taxon>
        <taxon>Pseudomonadati</taxon>
        <taxon>Pseudomonadota</taxon>
        <taxon>Gammaproteobacteria</taxon>
        <taxon>Cellvibrionales</taxon>
        <taxon>Halieaceae</taxon>
        <taxon>Parahaliea</taxon>
    </lineage>
</organism>
<dbReference type="SMART" id="SM00060">
    <property type="entry name" value="FN3"/>
    <property type="match status" value="2"/>
</dbReference>
<comment type="caution">
    <text evidence="4">The sequence shown here is derived from an EMBL/GenBank/DDBJ whole genome shotgun (WGS) entry which is preliminary data.</text>
</comment>
<reference evidence="4 5" key="1">
    <citation type="submission" date="2019-08" db="EMBL/GenBank/DDBJ databases">
        <title>Parahaliea maris sp. nov., isolated from the surface seawater.</title>
        <authorList>
            <person name="Liu Y."/>
        </authorList>
    </citation>
    <scope>NUCLEOTIDE SEQUENCE [LARGE SCALE GENOMIC DNA]</scope>
    <source>
        <strain evidence="4 5">S2-26</strain>
    </source>
</reference>
<dbReference type="AlphaFoldDB" id="A0A5C8ZPM7"/>
<dbReference type="CDD" id="cd00063">
    <property type="entry name" value="FN3"/>
    <property type="match status" value="2"/>
</dbReference>
<dbReference type="PANTHER" id="PTHR34720">
    <property type="entry name" value="MICROCYSTIN DEPENDENT PROTEIN"/>
    <property type="match status" value="1"/>
</dbReference>
<dbReference type="InterPro" id="IPR013783">
    <property type="entry name" value="Ig-like_fold"/>
</dbReference>
<name>A0A5C8ZPM7_9GAMM</name>
<keyword evidence="2" id="KW-0812">Transmembrane</keyword>
<feature type="transmembrane region" description="Helical" evidence="2">
    <location>
        <begin position="698"/>
        <end position="718"/>
    </location>
</feature>
<evidence type="ECO:0000259" key="3">
    <source>
        <dbReference type="PROSITE" id="PS50853"/>
    </source>
</evidence>
<dbReference type="PROSITE" id="PS50853">
    <property type="entry name" value="FN3"/>
    <property type="match status" value="2"/>
</dbReference>
<keyword evidence="5" id="KW-1185">Reference proteome</keyword>
<evidence type="ECO:0000256" key="2">
    <source>
        <dbReference type="SAM" id="Phobius"/>
    </source>
</evidence>
<dbReference type="Pfam" id="PF00041">
    <property type="entry name" value="fn3"/>
    <property type="match status" value="2"/>
</dbReference>
<dbReference type="SUPFAM" id="SSF49265">
    <property type="entry name" value="Fibronectin type III"/>
    <property type="match status" value="1"/>
</dbReference>
<dbReference type="NCBIfam" id="NF041766">
    <property type="entry name" value="choice_anch_U"/>
    <property type="match status" value="1"/>
</dbReference>
<gene>
    <name evidence="4" type="ORF">FVW59_16405</name>
</gene>
<dbReference type="OrthoDB" id="5741878at2"/>
<accession>A0A5C8ZPM7</accession>
<feature type="region of interest" description="Disordered" evidence="1">
    <location>
        <begin position="221"/>
        <end position="245"/>
    </location>
</feature>
<sequence>MTSSRHCITMTIPRMPPTTSANLVCNGAEVSPLPLQYRCNKSSPANALLRTRCLSGLLGSIALLCLPNPALAVTVGSGLCASTVNSTAGITVSKSGGNCTINFAFTGAPTTWVIPAGVTSAQYTIKGAGTAGLNDYTGGRDAAFSGTGTISLTPASNIQIRVGGMGARASGYFGGDGGGYNGGGHAGENFAGGGGGATDLRLPPYGSANRFLVAGGSGGLGDRNLEPRYSNPHFGEDATGATGGQGASSTFCNGLAGANASSGGTGGASVCRGGGGGGGGYAGGGGAGNPTTGSNSSGGDGGRGSSYIDPAYGTSSTTSVWSAGNAGTNTDYSMYTHRKAAGSLVLTYTPPIVAPGAPTIGAATAGNAQALVSFTAPAFNGGAAITGYTATSTPGGLSASCASSPCTVAGLNNGTSYTFTVTATNSAGTGAASADSNSVVPRTVPEAPTIATATGGDAQALISFTAPAVNGGAAISGYTATSTPGNLSASCASSPCTVAGLNNGTSYTFTVTATNSAGTGNASAPSNEVTPQGDLDGDGVDDGIDAFPADPLESADGDADGIGDNGDAGGTGIGIRLLNAPLGCHFSRPVSANPVTADGAPGTPLDIELDFQIDGCGASVQVQALFGQAITEGSLAYKRGADGTWTEIPGAVIAGATITYTIADGGPLDADGLLNGSISDPVTALVPAAVRPQSVPVLPLWAMLTLALALGAAAVTALRRQGHYPG</sequence>
<dbReference type="InterPro" id="IPR036116">
    <property type="entry name" value="FN3_sf"/>
</dbReference>
<dbReference type="EMBL" id="VRYZ01000008">
    <property type="protein sequence ID" value="TXS89599.1"/>
    <property type="molecule type" value="Genomic_DNA"/>
</dbReference>
<dbReference type="Proteomes" id="UP000321933">
    <property type="component" value="Unassembled WGS sequence"/>
</dbReference>
<keyword evidence="2" id="KW-1133">Transmembrane helix</keyword>
<evidence type="ECO:0000256" key="1">
    <source>
        <dbReference type="SAM" id="MobiDB-lite"/>
    </source>
</evidence>
<dbReference type="InterPro" id="IPR053784">
    <property type="entry name" value="Choice_anch_U_dom"/>
</dbReference>
<keyword evidence="2" id="KW-0472">Membrane</keyword>
<evidence type="ECO:0000313" key="4">
    <source>
        <dbReference type="EMBL" id="TXS89599.1"/>
    </source>
</evidence>
<dbReference type="Gene3D" id="2.60.40.10">
    <property type="entry name" value="Immunoglobulins"/>
    <property type="match status" value="2"/>
</dbReference>
<feature type="domain" description="Fibronectin type-III" evidence="3">
    <location>
        <begin position="444"/>
        <end position="533"/>
    </location>
</feature>
<dbReference type="PANTHER" id="PTHR34720:SF9">
    <property type="entry name" value="BLR4714 PROTEIN"/>
    <property type="match status" value="1"/>
</dbReference>
<protein>
    <submittedName>
        <fullName evidence="4">Fibronectin type III domain-containing protein</fullName>
    </submittedName>
</protein>
<dbReference type="InterPro" id="IPR003961">
    <property type="entry name" value="FN3_dom"/>
</dbReference>
<proteinExistence type="predicted"/>
<evidence type="ECO:0000313" key="5">
    <source>
        <dbReference type="Proteomes" id="UP000321933"/>
    </source>
</evidence>